<dbReference type="Pfam" id="PF00512">
    <property type="entry name" value="HisKA"/>
    <property type="match status" value="1"/>
</dbReference>
<dbReference type="InterPro" id="IPR003594">
    <property type="entry name" value="HATPase_dom"/>
</dbReference>
<evidence type="ECO:0000256" key="14">
    <source>
        <dbReference type="SAM" id="Phobius"/>
    </source>
</evidence>
<feature type="transmembrane region" description="Helical" evidence="14">
    <location>
        <begin position="7"/>
        <end position="29"/>
    </location>
</feature>
<evidence type="ECO:0000259" key="15">
    <source>
        <dbReference type="PROSITE" id="PS50109"/>
    </source>
</evidence>
<dbReference type="PANTHER" id="PTHR45528">
    <property type="entry name" value="SENSOR HISTIDINE KINASE CPXA"/>
    <property type="match status" value="1"/>
</dbReference>
<dbReference type="InterPro" id="IPR005467">
    <property type="entry name" value="His_kinase_dom"/>
</dbReference>
<protein>
    <recommendedName>
        <fullName evidence="3">histidine kinase</fullName>
        <ecNumber evidence="3">2.7.13.3</ecNumber>
    </recommendedName>
</protein>
<evidence type="ECO:0000256" key="4">
    <source>
        <dbReference type="ARBA" id="ARBA00022475"/>
    </source>
</evidence>
<evidence type="ECO:0000256" key="12">
    <source>
        <dbReference type="ARBA" id="ARBA00023012"/>
    </source>
</evidence>
<dbReference type="CDD" id="cd00075">
    <property type="entry name" value="HATPase"/>
    <property type="match status" value="1"/>
</dbReference>
<evidence type="ECO:0000256" key="9">
    <source>
        <dbReference type="ARBA" id="ARBA00022777"/>
    </source>
</evidence>
<organism evidence="17 18">
    <name type="scientific">Fusobacterium hominis</name>
    <dbReference type="NCBI Taxonomy" id="2764326"/>
    <lineage>
        <taxon>Bacteria</taxon>
        <taxon>Fusobacteriati</taxon>
        <taxon>Fusobacteriota</taxon>
        <taxon>Fusobacteriia</taxon>
        <taxon>Fusobacteriales</taxon>
        <taxon>Fusobacteriaceae</taxon>
        <taxon>Fusobacterium</taxon>
    </lineage>
</organism>
<evidence type="ECO:0000256" key="7">
    <source>
        <dbReference type="ARBA" id="ARBA00022692"/>
    </source>
</evidence>
<dbReference type="Pfam" id="PF00672">
    <property type="entry name" value="HAMP"/>
    <property type="match status" value="1"/>
</dbReference>
<evidence type="ECO:0000256" key="8">
    <source>
        <dbReference type="ARBA" id="ARBA00022741"/>
    </source>
</evidence>
<comment type="subcellular location">
    <subcellularLocation>
        <location evidence="2">Cell membrane</location>
        <topology evidence="2">Multi-pass membrane protein</topology>
    </subcellularLocation>
</comment>
<keyword evidence="13 14" id="KW-0472">Membrane</keyword>
<dbReference type="SMART" id="SM00304">
    <property type="entry name" value="HAMP"/>
    <property type="match status" value="1"/>
</dbReference>
<dbReference type="FunFam" id="1.10.287.130:FF:000001">
    <property type="entry name" value="Two-component sensor histidine kinase"/>
    <property type="match status" value="1"/>
</dbReference>
<evidence type="ECO:0000256" key="1">
    <source>
        <dbReference type="ARBA" id="ARBA00000085"/>
    </source>
</evidence>
<evidence type="ECO:0000256" key="13">
    <source>
        <dbReference type="ARBA" id="ARBA00023136"/>
    </source>
</evidence>
<dbReference type="CDD" id="cd00082">
    <property type="entry name" value="HisKA"/>
    <property type="match status" value="1"/>
</dbReference>
<keyword evidence="6" id="KW-0808">Transferase</keyword>
<keyword evidence="18" id="KW-1185">Reference proteome</keyword>
<dbReference type="Gene3D" id="1.10.287.130">
    <property type="match status" value="1"/>
</dbReference>
<dbReference type="PANTHER" id="PTHR45528:SF1">
    <property type="entry name" value="SENSOR HISTIDINE KINASE CPXA"/>
    <property type="match status" value="1"/>
</dbReference>
<evidence type="ECO:0000259" key="16">
    <source>
        <dbReference type="PROSITE" id="PS50885"/>
    </source>
</evidence>
<dbReference type="InterPro" id="IPR003661">
    <property type="entry name" value="HisK_dim/P_dom"/>
</dbReference>
<dbReference type="GO" id="GO:0000155">
    <property type="term" value="F:phosphorelay sensor kinase activity"/>
    <property type="evidence" value="ECO:0007669"/>
    <property type="project" value="InterPro"/>
</dbReference>
<accession>A0A7G9GWL1</accession>
<dbReference type="PROSITE" id="PS50109">
    <property type="entry name" value="HIS_KIN"/>
    <property type="match status" value="1"/>
</dbReference>
<evidence type="ECO:0000256" key="5">
    <source>
        <dbReference type="ARBA" id="ARBA00022553"/>
    </source>
</evidence>
<evidence type="ECO:0000256" key="11">
    <source>
        <dbReference type="ARBA" id="ARBA00022989"/>
    </source>
</evidence>
<dbReference type="RefSeq" id="WP_101473694.1">
    <property type="nucleotide sequence ID" value="NZ_CP060637.1"/>
</dbReference>
<dbReference type="AlphaFoldDB" id="A0A7G9GWL1"/>
<dbReference type="PROSITE" id="PS50885">
    <property type="entry name" value="HAMP"/>
    <property type="match status" value="1"/>
</dbReference>
<dbReference type="Pfam" id="PF02518">
    <property type="entry name" value="HATPase_c"/>
    <property type="match status" value="1"/>
</dbReference>
<evidence type="ECO:0000313" key="18">
    <source>
        <dbReference type="Proteomes" id="UP000515913"/>
    </source>
</evidence>
<feature type="domain" description="Histidine kinase" evidence="15">
    <location>
        <begin position="251"/>
        <end position="442"/>
    </location>
</feature>
<keyword evidence="12" id="KW-0902">Two-component regulatory system</keyword>
<dbReference type="Gene3D" id="3.30.565.10">
    <property type="entry name" value="Histidine kinase-like ATPase, C-terminal domain"/>
    <property type="match status" value="1"/>
</dbReference>
<dbReference type="SUPFAM" id="SSF55874">
    <property type="entry name" value="ATPase domain of HSP90 chaperone/DNA topoisomerase II/histidine kinase"/>
    <property type="match status" value="1"/>
</dbReference>
<name>A0A7G9GWL1_9FUSO</name>
<evidence type="ECO:0000256" key="6">
    <source>
        <dbReference type="ARBA" id="ARBA00022679"/>
    </source>
</evidence>
<comment type="catalytic activity">
    <reaction evidence="1">
        <text>ATP + protein L-histidine = ADP + protein N-phospho-L-histidine.</text>
        <dbReference type="EC" id="2.7.13.3"/>
    </reaction>
</comment>
<evidence type="ECO:0000256" key="3">
    <source>
        <dbReference type="ARBA" id="ARBA00012438"/>
    </source>
</evidence>
<dbReference type="CDD" id="cd06225">
    <property type="entry name" value="HAMP"/>
    <property type="match status" value="1"/>
</dbReference>
<evidence type="ECO:0000256" key="10">
    <source>
        <dbReference type="ARBA" id="ARBA00022840"/>
    </source>
</evidence>
<keyword evidence="5" id="KW-0597">Phosphoprotein</keyword>
<dbReference type="InterPro" id="IPR003660">
    <property type="entry name" value="HAMP_dom"/>
</dbReference>
<feature type="transmembrane region" description="Helical" evidence="14">
    <location>
        <begin position="149"/>
        <end position="168"/>
    </location>
</feature>
<evidence type="ECO:0000256" key="2">
    <source>
        <dbReference type="ARBA" id="ARBA00004651"/>
    </source>
</evidence>
<dbReference type="Proteomes" id="UP000515913">
    <property type="component" value="Chromosome"/>
</dbReference>
<evidence type="ECO:0000313" key="17">
    <source>
        <dbReference type="EMBL" id="QNM15193.1"/>
    </source>
</evidence>
<dbReference type="SUPFAM" id="SSF158472">
    <property type="entry name" value="HAMP domain-like"/>
    <property type="match status" value="1"/>
</dbReference>
<dbReference type="GO" id="GO:0005886">
    <property type="term" value="C:plasma membrane"/>
    <property type="evidence" value="ECO:0007669"/>
    <property type="project" value="UniProtKB-SubCell"/>
</dbReference>
<dbReference type="InterPro" id="IPR036097">
    <property type="entry name" value="HisK_dim/P_sf"/>
</dbReference>
<keyword evidence="7 14" id="KW-0812">Transmembrane</keyword>
<dbReference type="EMBL" id="CP060637">
    <property type="protein sequence ID" value="QNM15193.1"/>
    <property type="molecule type" value="Genomic_DNA"/>
</dbReference>
<keyword evidence="11 14" id="KW-1133">Transmembrane helix</keyword>
<dbReference type="KEGG" id="fho:H9Q81_09835"/>
<dbReference type="EC" id="2.7.13.3" evidence="3"/>
<dbReference type="SMART" id="SM00388">
    <property type="entry name" value="HisKA"/>
    <property type="match status" value="1"/>
</dbReference>
<sequence length="484" mass="55660">MKIRVKIFLVMMSVVIIMVGGFAITNSVYLEKFYITNKKEKLLQVGNAILDPNYIVDFRNLEMQNNAEIVIKKIDQLDKFYFRKQLTVDEIIQIKKAFKEGKPTFKIITFKDYRGKALVLFMPYKTNRYIEILTPLSLIQEGLDVSVQYHLQIIILALVLGLVIAFIFSKAMVAPILEIKEITQKIAKLDFSRKFEQKRVDEIGELGEAINKMGDTLKKNIDEINKVNAKLRIDIENEKELDKLRKEFIAYVSHELKTPIAIIQGYAQGLMENVATEEDKNFYCEVIVEEAYKMDALVKELLLMSKIESGYFKMECTVVDAYSLIMDLIEKYSTQDSELIYKGDTCVDVIADEKYLDRVLDNLISNAIKYGTDDKIVTIKVEDLKDKYKFIVSNKTHNLTEKDLETIWTPFIRLESSIGKEGHGLGLAIVAGILDKHNSEHGVYLSGDNVVNFWFDLKKAPKDLTVDEISEDIEEKDGEKRVFL</sequence>
<dbReference type="SUPFAM" id="SSF47384">
    <property type="entry name" value="Homodimeric domain of signal transducing histidine kinase"/>
    <property type="match status" value="1"/>
</dbReference>
<keyword evidence="10" id="KW-0067">ATP-binding</keyword>
<dbReference type="GO" id="GO:0005524">
    <property type="term" value="F:ATP binding"/>
    <property type="evidence" value="ECO:0007669"/>
    <property type="project" value="UniProtKB-KW"/>
</dbReference>
<keyword evidence="4" id="KW-1003">Cell membrane</keyword>
<keyword evidence="9 17" id="KW-0418">Kinase</keyword>
<dbReference type="Gene3D" id="6.10.340.10">
    <property type="match status" value="1"/>
</dbReference>
<dbReference type="SMART" id="SM00387">
    <property type="entry name" value="HATPase_c"/>
    <property type="match status" value="1"/>
</dbReference>
<reference evidence="17 18" key="1">
    <citation type="submission" date="2020-08" db="EMBL/GenBank/DDBJ databases">
        <authorList>
            <person name="Liu C."/>
            <person name="Sun Q."/>
        </authorList>
    </citation>
    <scope>NUCLEOTIDE SEQUENCE [LARGE SCALE GENOMIC DNA]</scope>
    <source>
        <strain evidence="17 18">NSJ-57</strain>
    </source>
</reference>
<dbReference type="InterPro" id="IPR036890">
    <property type="entry name" value="HATPase_C_sf"/>
</dbReference>
<feature type="domain" description="HAMP" evidence="16">
    <location>
        <begin position="170"/>
        <end position="222"/>
    </location>
</feature>
<gene>
    <name evidence="17" type="ORF">H9Q81_09835</name>
</gene>
<keyword evidence="8" id="KW-0547">Nucleotide-binding</keyword>
<dbReference type="InterPro" id="IPR050398">
    <property type="entry name" value="HssS/ArlS-like"/>
</dbReference>
<proteinExistence type="predicted"/>